<name>A0A151IU30_9HYME</name>
<reference evidence="1 2" key="1">
    <citation type="submission" date="2015-09" db="EMBL/GenBank/DDBJ databases">
        <title>Trachymyrmex cornetzi WGS genome.</title>
        <authorList>
            <person name="Nygaard S."/>
            <person name="Hu H."/>
            <person name="Boomsma J."/>
            <person name="Zhang G."/>
        </authorList>
    </citation>
    <scope>NUCLEOTIDE SEQUENCE [LARGE SCALE GENOMIC DNA]</scope>
    <source>
        <strain evidence="1">Tcor2-1</strain>
        <tissue evidence="1">Whole body</tissue>
    </source>
</reference>
<dbReference type="AlphaFoldDB" id="A0A151IU30"/>
<accession>A0A151IU30</accession>
<evidence type="ECO:0000313" key="1">
    <source>
        <dbReference type="EMBL" id="KYN10898.1"/>
    </source>
</evidence>
<dbReference type="Proteomes" id="UP000078492">
    <property type="component" value="Unassembled WGS sequence"/>
</dbReference>
<proteinExistence type="predicted"/>
<organism evidence="1 2">
    <name type="scientific">Trachymyrmex cornetzi</name>
    <dbReference type="NCBI Taxonomy" id="471704"/>
    <lineage>
        <taxon>Eukaryota</taxon>
        <taxon>Metazoa</taxon>
        <taxon>Ecdysozoa</taxon>
        <taxon>Arthropoda</taxon>
        <taxon>Hexapoda</taxon>
        <taxon>Insecta</taxon>
        <taxon>Pterygota</taxon>
        <taxon>Neoptera</taxon>
        <taxon>Endopterygota</taxon>
        <taxon>Hymenoptera</taxon>
        <taxon>Apocrita</taxon>
        <taxon>Aculeata</taxon>
        <taxon>Formicoidea</taxon>
        <taxon>Formicidae</taxon>
        <taxon>Myrmicinae</taxon>
        <taxon>Trachymyrmex</taxon>
    </lineage>
</organism>
<protein>
    <submittedName>
        <fullName evidence="1">Putative nuclease HARBI1</fullName>
    </submittedName>
</protein>
<keyword evidence="2" id="KW-1185">Reference proteome</keyword>
<evidence type="ECO:0000313" key="2">
    <source>
        <dbReference type="Proteomes" id="UP000078492"/>
    </source>
</evidence>
<dbReference type="EMBL" id="KQ980972">
    <property type="protein sequence ID" value="KYN10898.1"/>
    <property type="molecule type" value="Genomic_DNA"/>
</dbReference>
<sequence length="145" mass="17035">MDMAYRNAVQLHVANQLEYFLEYNERPRFQINDDPFQLSERQFVKLFRLKKDTTIRLINIVEEHSAVPLRTSVLNATVQVLTALRFYASGSYQNCVGSNVHMRISQTSVSRCIHNVTNILNLPEVFNTWVYFPNNIQELQEIRNK</sequence>
<gene>
    <name evidence="1" type="ORF">ALC57_16962</name>
</gene>